<proteinExistence type="predicted"/>
<keyword evidence="4" id="KW-1185">Reference proteome</keyword>
<dbReference type="OrthoDB" id="4802432at2759"/>
<dbReference type="InterPro" id="IPR046676">
    <property type="entry name" value="DUF6546"/>
</dbReference>
<comment type="caution">
    <text evidence="3">The sequence shown here is derived from an EMBL/GenBank/DDBJ whole genome shotgun (WGS) entry which is preliminary data.</text>
</comment>
<sequence>MSADAMEVTMDLAMADPLLAESPSSSITNTASSWTSLPVEIRQMILRLVCPPIPGRPHKGSPGFPKVARFAAVCQGWQVFFEACTFRRLVVDPDSIDEFDAVMKRDDTRLGYIRKLWLRVQLPKYDCPDCDKAEDHETGRRAIFTNCIRSLLETLKVWDPERHGQKGLELMVSASSPSDTEHRWNRCEVNNDYPFHYAEDLDLQPSIFDYHREHVVKCHMNPRVHSHNIWPWPCETLERAHGTPLQLHPRRDERGRFTSQVESLPAVPIVKGLVMRRQFRREIHVAALSWLLARSFVALEWFRLERTISANTCTQYLFDKGFQSQVLPSLPETLRQFSFTEWKIPKVDRRSILVKVILAARAALSLPRLEVMEFWGTRQRSQEVEESRAYIFRYTYEDGRASIVWRSLPGDNKTSELRMIAKWSKVARTLHSTTLAYEAVPFTETKSQIAKSRGTCIYRHLRLKDLVFDPITQIILENEPFGWDPVEKGSSTQQGGGALNSSLASLSTMQPGGGAMNPGSANPDP</sequence>
<name>A0A086SWE5_HAPC1</name>
<reference evidence="4" key="1">
    <citation type="journal article" date="2014" name="Genome Announc.">
        <title>Genome sequence and annotation of Acremonium chrysogenum, producer of the beta-lactam antibiotic cephalosporin C.</title>
        <authorList>
            <person name="Terfehr D."/>
            <person name="Dahlmann T.A."/>
            <person name="Specht T."/>
            <person name="Zadra I."/>
            <person name="Kuernsteiner H."/>
            <person name="Kueck U."/>
        </authorList>
    </citation>
    <scope>NUCLEOTIDE SEQUENCE [LARGE SCALE GENOMIC DNA]</scope>
    <source>
        <strain evidence="4">ATCC 11550 / CBS 779.69 / DSM 880 / IAM 14645 / JCM 23072 / IMI 49137</strain>
    </source>
</reference>
<evidence type="ECO:0000313" key="4">
    <source>
        <dbReference type="Proteomes" id="UP000029964"/>
    </source>
</evidence>
<dbReference type="AlphaFoldDB" id="A0A086SWE5"/>
<evidence type="ECO:0000256" key="1">
    <source>
        <dbReference type="SAM" id="MobiDB-lite"/>
    </source>
</evidence>
<dbReference type="Pfam" id="PF20183">
    <property type="entry name" value="DUF6546"/>
    <property type="match status" value="1"/>
</dbReference>
<feature type="domain" description="DUF6546" evidence="2">
    <location>
        <begin position="356"/>
        <end position="468"/>
    </location>
</feature>
<evidence type="ECO:0000259" key="2">
    <source>
        <dbReference type="Pfam" id="PF20183"/>
    </source>
</evidence>
<dbReference type="Proteomes" id="UP000029964">
    <property type="component" value="Unassembled WGS sequence"/>
</dbReference>
<dbReference type="HOGENOM" id="CLU_023464_0_0_1"/>
<gene>
    <name evidence="3" type="ORF">ACRE_078560</name>
</gene>
<protein>
    <recommendedName>
        <fullName evidence="2">DUF6546 domain-containing protein</fullName>
    </recommendedName>
</protein>
<feature type="region of interest" description="Disordered" evidence="1">
    <location>
        <begin position="483"/>
        <end position="525"/>
    </location>
</feature>
<dbReference type="STRING" id="857340.A0A086SWE5"/>
<accession>A0A086SWE5</accession>
<organism evidence="3 4">
    <name type="scientific">Hapsidospora chrysogenum (strain ATCC 11550 / CBS 779.69 / DSM 880 / IAM 14645 / JCM 23072 / IMI 49137)</name>
    <name type="common">Acremonium chrysogenum</name>
    <dbReference type="NCBI Taxonomy" id="857340"/>
    <lineage>
        <taxon>Eukaryota</taxon>
        <taxon>Fungi</taxon>
        <taxon>Dikarya</taxon>
        <taxon>Ascomycota</taxon>
        <taxon>Pezizomycotina</taxon>
        <taxon>Sordariomycetes</taxon>
        <taxon>Hypocreomycetidae</taxon>
        <taxon>Hypocreales</taxon>
        <taxon>Bionectriaceae</taxon>
        <taxon>Hapsidospora</taxon>
    </lineage>
</organism>
<evidence type="ECO:0000313" key="3">
    <source>
        <dbReference type="EMBL" id="KFH41427.1"/>
    </source>
</evidence>
<dbReference type="EMBL" id="JPKY01000129">
    <property type="protein sequence ID" value="KFH41427.1"/>
    <property type="molecule type" value="Genomic_DNA"/>
</dbReference>